<keyword evidence="2" id="KW-1185">Reference proteome</keyword>
<gene>
    <name evidence="1" type="primary">LOC115704985</name>
</gene>
<accession>A0A803QTQ6</accession>
<dbReference type="EnsemblPlants" id="novel_model_1276_5bd9a17a.2.5bd9b135">
    <property type="protein sequence ID" value="cds.novel_model_1276_5bd9a17a.2.5bd9b135"/>
    <property type="gene ID" value="novel_gene_705_5bd9a17a"/>
</dbReference>
<proteinExistence type="predicted"/>
<dbReference type="Gramene" id="novel_model_1275_5bd9a17a.1.5bd9b135">
    <property type="protein sequence ID" value="cds.novel_model_1275_5bd9a17a.1.5bd9b135"/>
    <property type="gene ID" value="novel_gene_705_5bd9a17a"/>
</dbReference>
<dbReference type="EMBL" id="UZAU01000204">
    <property type="status" value="NOT_ANNOTATED_CDS"/>
    <property type="molecule type" value="Genomic_DNA"/>
</dbReference>
<protein>
    <submittedName>
        <fullName evidence="1">Uncharacterized protein</fullName>
    </submittedName>
</protein>
<evidence type="ECO:0000313" key="1">
    <source>
        <dbReference type="EnsemblPlants" id="cds.novel_model_1277_5bd9a17a.3.5bd9b135"/>
    </source>
</evidence>
<dbReference type="EnsemblPlants" id="novel_model_1275_5bd9a17a.1.5bd9b135">
    <property type="protein sequence ID" value="cds.novel_model_1275_5bd9a17a.1.5bd9b135"/>
    <property type="gene ID" value="novel_gene_705_5bd9a17a"/>
</dbReference>
<dbReference type="Gramene" id="novel_model_1277_5bd9a17a.3.5bd9b135">
    <property type="protein sequence ID" value="cds.novel_model_1277_5bd9a17a.3.5bd9b135"/>
    <property type="gene ID" value="novel_gene_705_5bd9a17a"/>
</dbReference>
<dbReference type="EnsemblPlants" id="novel_model_1277_5bd9a17a.3.5bd9b135">
    <property type="protein sequence ID" value="cds.novel_model_1277_5bd9a17a.3.5bd9b135"/>
    <property type="gene ID" value="novel_gene_705_5bd9a17a"/>
</dbReference>
<evidence type="ECO:0000313" key="2">
    <source>
        <dbReference type="Proteomes" id="UP000596661"/>
    </source>
</evidence>
<reference evidence="1 2" key="1">
    <citation type="submission" date="2018-11" db="EMBL/GenBank/DDBJ databases">
        <authorList>
            <person name="Grassa J C."/>
        </authorList>
    </citation>
    <scope>NUCLEOTIDE SEQUENCE [LARGE SCALE GENOMIC DNA]</scope>
</reference>
<reference evidence="1" key="2">
    <citation type="submission" date="2021-03" db="UniProtKB">
        <authorList>
            <consortium name="EnsemblPlants"/>
        </authorList>
    </citation>
    <scope>IDENTIFICATION</scope>
</reference>
<name>A0A803QTQ8_CANSA</name>
<sequence length="82" mass="9384">MKSLQKILLQLPKSFYRLLSRWHHTEMSSISQATIQLAASSVQSDSIVQLNRTLGRHQSSVTKVFENCLSCQVPFTEKICFK</sequence>
<accession>A0A803QTQ8</accession>
<dbReference type="Gramene" id="novel_model_1276_5bd9a17a.2.5bd9b135">
    <property type="protein sequence ID" value="cds.novel_model_1276_5bd9a17a.2.5bd9b135"/>
    <property type="gene ID" value="novel_gene_705_5bd9a17a"/>
</dbReference>
<accession>A0A803QTQ7</accession>
<dbReference type="AlphaFoldDB" id="A0A803QTQ8"/>
<organism evidence="1 2">
    <name type="scientific">Cannabis sativa</name>
    <name type="common">Hemp</name>
    <name type="synonym">Marijuana</name>
    <dbReference type="NCBI Taxonomy" id="3483"/>
    <lineage>
        <taxon>Eukaryota</taxon>
        <taxon>Viridiplantae</taxon>
        <taxon>Streptophyta</taxon>
        <taxon>Embryophyta</taxon>
        <taxon>Tracheophyta</taxon>
        <taxon>Spermatophyta</taxon>
        <taxon>Magnoliopsida</taxon>
        <taxon>eudicotyledons</taxon>
        <taxon>Gunneridae</taxon>
        <taxon>Pentapetalae</taxon>
        <taxon>rosids</taxon>
        <taxon>fabids</taxon>
        <taxon>Rosales</taxon>
        <taxon>Cannabaceae</taxon>
        <taxon>Cannabis</taxon>
    </lineage>
</organism>
<dbReference type="Proteomes" id="UP000596661">
    <property type="component" value="Chromosome 2"/>
</dbReference>